<feature type="binding site" evidence="17">
    <location>
        <position position="404"/>
    </location>
    <ligand>
        <name>(6S)-NADPHX</name>
        <dbReference type="ChEBI" id="CHEBI:64076"/>
    </ligand>
</feature>
<evidence type="ECO:0000256" key="4">
    <source>
        <dbReference type="ARBA" id="ARBA00009524"/>
    </source>
</evidence>
<evidence type="ECO:0000313" key="22">
    <source>
        <dbReference type="EMBL" id="CAA9356777.1"/>
    </source>
</evidence>
<dbReference type="CDD" id="cd01171">
    <property type="entry name" value="YXKO-related"/>
    <property type="match status" value="1"/>
</dbReference>
<comment type="function">
    <text evidence="14 19">Bifunctional enzyme that catalyzes the epimerization of the S- and R-forms of NAD(P)HX and the dehydration of the S-form of NAD(P)HX at the expense of ADP, which is converted to AMP. This allows the repair of both epimers of NAD(P)HX, a damaged form of NAD(P)H that is a result of enzymatic or heat-dependent hydration.</text>
</comment>
<evidence type="ECO:0000256" key="12">
    <source>
        <dbReference type="ARBA" id="ARBA00023239"/>
    </source>
</evidence>
<keyword evidence="13" id="KW-0511">Multifunctional enzyme</keyword>
<dbReference type="GO" id="GO:0005524">
    <property type="term" value="F:ATP binding"/>
    <property type="evidence" value="ECO:0007669"/>
    <property type="project" value="UniProtKB-UniRule"/>
</dbReference>
<comment type="caution">
    <text evidence="18">Lacks conserved residue(s) required for the propagation of feature annotation.</text>
</comment>
<proteinExistence type="inferred from homology"/>
<evidence type="ECO:0000256" key="8">
    <source>
        <dbReference type="ARBA" id="ARBA00022857"/>
    </source>
</evidence>
<feature type="domain" description="YjeF N-terminal" evidence="21">
    <location>
        <begin position="5"/>
        <end position="203"/>
    </location>
</feature>
<feature type="binding site" evidence="17">
    <location>
        <position position="403"/>
    </location>
    <ligand>
        <name>AMP</name>
        <dbReference type="ChEBI" id="CHEBI:456215"/>
    </ligand>
</feature>
<dbReference type="PANTHER" id="PTHR12592">
    <property type="entry name" value="ATP-DEPENDENT (S)-NAD(P)H-HYDRATE DEHYDRATASE FAMILY MEMBER"/>
    <property type="match status" value="1"/>
</dbReference>
<dbReference type="EC" id="4.2.1.136" evidence="19"/>
<keyword evidence="6 17" id="KW-0547">Nucleotide-binding</keyword>
<dbReference type="Gene3D" id="3.40.1190.20">
    <property type="match status" value="1"/>
</dbReference>
<evidence type="ECO:0000256" key="9">
    <source>
        <dbReference type="ARBA" id="ARBA00022958"/>
    </source>
</evidence>
<evidence type="ECO:0000256" key="15">
    <source>
        <dbReference type="ARBA" id="ARBA00048238"/>
    </source>
</evidence>
<dbReference type="InterPro" id="IPR030677">
    <property type="entry name" value="Nnr"/>
</dbReference>
<dbReference type="GO" id="GO:0046872">
    <property type="term" value="F:metal ion binding"/>
    <property type="evidence" value="ECO:0007669"/>
    <property type="project" value="UniProtKB-UniRule"/>
</dbReference>
<keyword evidence="9 18" id="KW-0630">Potassium</keyword>
<dbReference type="InterPro" id="IPR036652">
    <property type="entry name" value="YjeF_N_dom_sf"/>
</dbReference>
<dbReference type="AlphaFoldDB" id="A0A6J4MGA4"/>
<comment type="subunit">
    <text evidence="17">Homotetramer.</text>
</comment>
<dbReference type="InterPro" id="IPR029056">
    <property type="entry name" value="Ribokinase-like"/>
</dbReference>
<evidence type="ECO:0000256" key="14">
    <source>
        <dbReference type="ARBA" id="ARBA00025153"/>
    </source>
</evidence>
<dbReference type="Gene3D" id="3.40.50.10260">
    <property type="entry name" value="YjeF N-terminal domain"/>
    <property type="match status" value="1"/>
</dbReference>
<organism evidence="22">
    <name type="scientific">uncultured Nocardioidaceae bacterium</name>
    <dbReference type="NCBI Taxonomy" id="253824"/>
    <lineage>
        <taxon>Bacteria</taxon>
        <taxon>Bacillati</taxon>
        <taxon>Actinomycetota</taxon>
        <taxon>Actinomycetes</taxon>
        <taxon>Propionibacteriales</taxon>
        <taxon>Nocardioidaceae</taxon>
        <taxon>environmental samples</taxon>
    </lineage>
</organism>
<evidence type="ECO:0000256" key="18">
    <source>
        <dbReference type="HAMAP-Rule" id="MF_01966"/>
    </source>
</evidence>
<comment type="similarity">
    <text evidence="18">Belongs to the NnrE/AIBP family.</text>
</comment>
<feature type="binding site" evidence="18">
    <location>
        <position position="59"/>
    </location>
    <ligand>
        <name>K(+)</name>
        <dbReference type="ChEBI" id="CHEBI:29103"/>
    </ligand>
</feature>
<feature type="binding site" evidence="18">
    <location>
        <position position="147"/>
    </location>
    <ligand>
        <name>K(+)</name>
        <dbReference type="ChEBI" id="CHEBI:29103"/>
    </ligand>
</feature>
<evidence type="ECO:0000256" key="19">
    <source>
        <dbReference type="PIRNR" id="PIRNR017184"/>
    </source>
</evidence>
<evidence type="ECO:0000259" key="21">
    <source>
        <dbReference type="PROSITE" id="PS51385"/>
    </source>
</evidence>
<feature type="binding site" evidence="18">
    <location>
        <begin position="118"/>
        <end position="124"/>
    </location>
    <ligand>
        <name>(6S)-NADPHX</name>
        <dbReference type="ChEBI" id="CHEBI:64076"/>
    </ligand>
</feature>
<evidence type="ECO:0000256" key="16">
    <source>
        <dbReference type="ARBA" id="ARBA00049209"/>
    </source>
</evidence>
<dbReference type="HAMAP" id="MF_01965">
    <property type="entry name" value="NADHX_dehydratase"/>
    <property type="match status" value="1"/>
</dbReference>
<comment type="cofactor">
    <cofactor evidence="18 19">
        <name>K(+)</name>
        <dbReference type="ChEBI" id="CHEBI:29103"/>
    </cofactor>
    <text evidence="18 19">Binds 1 potassium ion per subunit.</text>
</comment>
<feature type="binding site" evidence="17">
    <location>
        <position position="245"/>
    </location>
    <ligand>
        <name>(6S)-NADPHX</name>
        <dbReference type="ChEBI" id="CHEBI:64076"/>
    </ligand>
</feature>
<comment type="catalytic activity">
    <reaction evidence="1 18 19">
        <text>(6R)-NADHX = (6S)-NADHX</text>
        <dbReference type="Rhea" id="RHEA:32215"/>
        <dbReference type="ChEBI" id="CHEBI:64074"/>
        <dbReference type="ChEBI" id="CHEBI:64075"/>
        <dbReference type="EC" id="5.1.99.6"/>
    </reaction>
</comment>
<name>A0A6J4MGA4_9ACTN</name>
<comment type="catalytic activity">
    <reaction evidence="15 17 19">
        <text>(6S)-NADHX + ADP = AMP + phosphate + NADH + H(+)</text>
        <dbReference type="Rhea" id="RHEA:32223"/>
        <dbReference type="ChEBI" id="CHEBI:15378"/>
        <dbReference type="ChEBI" id="CHEBI:43474"/>
        <dbReference type="ChEBI" id="CHEBI:57945"/>
        <dbReference type="ChEBI" id="CHEBI:64074"/>
        <dbReference type="ChEBI" id="CHEBI:456215"/>
        <dbReference type="ChEBI" id="CHEBI:456216"/>
        <dbReference type="EC" id="4.2.1.136"/>
    </reaction>
</comment>
<feature type="binding site" evidence="18">
    <location>
        <position position="144"/>
    </location>
    <ligand>
        <name>(6S)-NADPHX</name>
        <dbReference type="ChEBI" id="CHEBI:64076"/>
    </ligand>
</feature>
<comment type="similarity">
    <text evidence="4 19">In the C-terminal section; belongs to the NnrD/CARKD family.</text>
</comment>
<dbReference type="GO" id="GO:0046496">
    <property type="term" value="P:nicotinamide nucleotide metabolic process"/>
    <property type="evidence" value="ECO:0007669"/>
    <property type="project" value="UniProtKB-UniRule"/>
</dbReference>
<feature type="binding site" evidence="18">
    <location>
        <position position="114"/>
    </location>
    <ligand>
        <name>K(+)</name>
        <dbReference type="ChEBI" id="CHEBI:29103"/>
    </ligand>
</feature>
<feature type="binding site" evidence="17">
    <location>
        <position position="295"/>
    </location>
    <ligand>
        <name>(6S)-NADPHX</name>
        <dbReference type="ChEBI" id="CHEBI:64076"/>
    </ligand>
</feature>
<evidence type="ECO:0000256" key="17">
    <source>
        <dbReference type="HAMAP-Rule" id="MF_01965"/>
    </source>
</evidence>
<evidence type="ECO:0000256" key="7">
    <source>
        <dbReference type="ARBA" id="ARBA00022840"/>
    </source>
</evidence>
<dbReference type="PROSITE" id="PS51383">
    <property type="entry name" value="YJEF_C_3"/>
    <property type="match status" value="1"/>
</dbReference>
<evidence type="ECO:0000256" key="5">
    <source>
        <dbReference type="ARBA" id="ARBA00022723"/>
    </source>
</evidence>
<dbReference type="Pfam" id="PF03853">
    <property type="entry name" value="YjeF_N"/>
    <property type="match status" value="1"/>
</dbReference>
<evidence type="ECO:0000256" key="11">
    <source>
        <dbReference type="ARBA" id="ARBA00023235"/>
    </source>
</evidence>
<evidence type="ECO:0000256" key="10">
    <source>
        <dbReference type="ARBA" id="ARBA00023027"/>
    </source>
</evidence>
<gene>
    <name evidence="18" type="primary">nnrE</name>
    <name evidence="17" type="synonym">nnrD</name>
    <name evidence="22" type="ORF">AVDCRST_MAG46-2981</name>
</gene>
<dbReference type="EMBL" id="CADCUD010000205">
    <property type="protein sequence ID" value="CAA9356777.1"/>
    <property type="molecule type" value="Genomic_DNA"/>
</dbReference>
<dbReference type="SUPFAM" id="SSF64153">
    <property type="entry name" value="YjeF N-terminal domain-like"/>
    <property type="match status" value="1"/>
</dbReference>
<evidence type="ECO:0000256" key="1">
    <source>
        <dbReference type="ARBA" id="ARBA00000013"/>
    </source>
</evidence>
<dbReference type="PIRSF" id="PIRSF017184">
    <property type="entry name" value="Nnr"/>
    <property type="match status" value="1"/>
</dbReference>
<comment type="catalytic activity">
    <reaction evidence="16 17 19">
        <text>(6S)-NADPHX + ADP = AMP + phosphate + NADPH + H(+)</text>
        <dbReference type="Rhea" id="RHEA:32235"/>
        <dbReference type="ChEBI" id="CHEBI:15378"/>
        <dbReference type="ChEBI" id="CHEBI:43474"/>
        <dbReference type="ChEBI" id="CHEBI:57783"/>
        <dbReference type="ChEBI" id="CHEBI:64076"/>
        <dbReference type="ChEBI" id="CHEBI:456215"/>
        <dbReference type="ChEBI" id="CHEBI:456216"/>
        <dbReference type="EC" id="4.2.1.136"/>
    </reaction>
</comment>
<evidence type="ECO:0000256" key="3">
    <source>
        <dbReference type="ARBA" id="ARBA00006001"/>
    </source>
</evidence>
<keyword evidence="5 18" id="KW-0479">Metal-binding</keyword>
<reference evidence="22" key="1">
    <citation type="submission" date="2020-02" db="EMBL/GenBank/DDBJ databases">
        <authorList>
            <person name="Meier V. D."/>
        </authorList>
    </citation>
    <scope>NUCLEOTIDE SEQUENCE</scope>
    <source>
        <strain evidence="22">AVDCRST_MAG46</strain>
    </source>
</reference>
<evidence type="ECO:0000256" key="6">
    <source>
        <dbReference type="ARBA" id="ARBA00022741"/>
    </source>
</evidence>
<dbReference type="Pfam" id="PF01256">
    <property type="entry name" value="Carb_kinase"/>
    <property type="match status" value="1"/>
</dbReference>
<comment type="similarity">
    <text evidence="3 19">In the N-terminal section; belongs to the NnrE/AIBP family.</text>
</comment>
<sequence length="465" mass="45846">MTGAHTVADVRTAEEVLLAQLPDGALMQRAAAGLAHVVAQLLDSVYGARVGLLVGSGNNGGDGLFAGARLCRRGVRVEAVLIDPTRVHADGLAAFRASGGRVVDRLGGCDLVLDAVLGIGGSAGLRDDAWRHVEDLSAPVVAVDVPSGIDVDGGTLPAGGRHVRAAATVTFGTAKIGLLAGPAADCAGAVRIVDIGLGPHLPPPSVRAVGSHDARRLVRIPGPADHKYTRGVVGVAAGSPAYTGAGLLSVAGASCGLAGMVRYVGPEEVAGLVRAAHPEVVVGEGRVQAWVVGSGGGDGAERALRRAYEDGVAVVIDADALQHVDGPPPVPALLTPHAGELAAMLGAARSAVEADPLSHVRQAARTYGCTVLLKGARTLVCGPGGVVHVNTTGTDWLATAGAGDVLAGLCGALAANSGGDLAEVGAVATWLHGSAAVRAAGPLTAGAVAAALPAVIATALGLDHG</sequence>
<accession>A0A6J4MGA4</accession>
<comment type="cofactor">
    <cofactor evidence="17">
        <name>Mg(2+)</name>
        <dbReference type="ChEBI" id="CHEBI:18420"/>
    </cofactor>
</comment>
<evidence type="ECO:0000259" key="20">
    <source>
        <dbReference type="PROSITE" id="PS51383"/>
    </source>
</evidence>
<keyword evidence="7 17" id="KW-0067">ATP-binding</keyword>
<keyword evidence="10 17" id="KW-0520">NAD</keyword>
<evidence type="ECO:0000256" key="2">
    <source>
        <dbReference type="ARBA" id="ARBA00000909"/>
    </source>
</evidence>
<dbReference type="PANTHER" id="PTHR12592:SF0">
    <property type="entry name" value="ATP-DEPENDENT (S)-NAD(P)H-HYDRATE DEHYDRATASE"/>
    <property type="match status" value="1"/>
</dbReference>
<dbReference type="EC" id="5.1.99.6" evidence="19"/>
<comment type="function">
    <text evidence="18">Catalyzes the epimerization of the S- and R-forms of NAD(P)HX, a damaged form of NAD(P)H that is a result of enzymatic or heat-dependent hydration. This is a prerequisite for the S-specific NAD(P)H-hydrate dehydratase to allow the repair of both epimers of NAD(P)HX.</text>
</comment>
<dbReference type="InterPro" id="IPR000631">
    <property type="entry name" value="CARKD"/>
</dbReference>
<dbReference type="InterPro" id="IPR004443">
    <property type="entry name" value="YjeF_N_dom"/>
</dbReference>
<keyword evidence="11 18" id="KW-0413">Isomerase</keyword>
<feature type="binding site" evidence="18">
    <location>
        <begin position="58"/>
        <end position="62"/>
    </location>
    <ligand>
        <name>(6S)-NADPHX</name>
        <dbReference type="ChEBI" id="CHEBI:64076"/>
    </ligand>
</feature>
<keyword evidence="12 17" id="KW-0456">Lyase</keyword>
<dbReference type="SUPFAM" id="SSF53613">
    <property type="entry name" value="Ribokinase-like"/>
    <property type="match status" value="1"/>
</dbReference>
<dbReference type="GO" id="GO:0052855">
    <property type="term" value="F:ADP-dependent NAD(P)H-hydrate dehydratase activity"/>
    <property type="evidence" value="ECO:0007669"/>
    <property type="project" value="UniProtKB-UniRule"/>
</dbReference>
<feature type="binding site" evidence="17">
    <location>
        <begin position="374"/>
        <end position="378"/>
    </location>
    <ligand>
        <name>AMP</name>
        <dbReference type="ChEBI" id="CHEBI:456215"/>
    </ligand>
</feature>
<comment type="catalytic activity">
    <reaction evidence="2 18 19">
        <text>(6R)-NADPHX = (6S)-NADPHX</text>
        <dbReference type="Rhea" id="RHEA:32227"/>
        <dbReference type="ChEBI" id="CHEBI:64076"/>
        <dbReference type="ChEBI" id="CHEBI:64077"/>
        <dbReference type="EC" id="5.1.99.6"/>
    </reaction>
</comment>
<keyword evidence="8 17" id="KW-0521">NADP</keyword>
<feature type="domain" description="YjeF C-terminal" evidence="20">
    <location>
        <begin position="210"/>
        <end position="459"/>
    </location>
</feature>
<dbReference type="GO" id="GO:0110051">
    <property type="term" value="P:metabolite repair"/>
    <property type="evidence" value="ECO:0007669"/>
    <property type="project" value="TreeGrafter"/>
</dbReference>
<dbReference type="GO" id="GO:0052856">
    <property type="term" value="F:NAD(P)HX epimerase activity"/>
    <property type="evidence" value="ECO:0007669"/>
    <property type="project" value="UniProtKB-UniRule"/>
</dbReference>
<evidence type="ECO:0000256" key="13">
    <source>
        <dbReference type="ARBA" id="ARBA00023268"/>
    </source>
</evidence>
<dbReference type="PROSITE" id="PS51385">
    <property type="entry name" value="YJEF_N"/>
    <property type="match status" value="1"/>
</dbReference>
<dbReference type="HAMAP" id="MF_01966">
    <property type="entry name" value="NADHX_epimerase"/>
    <property type="match status" value="1"/>
</dbReference>
<protein>
    <recommendedName>
        <fullName evidence="19">Bifunctional NAD(P)H-hydrate repair enzyme</fullName>
    </recommendedName>
    <alternativeName>
        <fullName evidence="19">Nicotinamide nucleotide repair protein</fullName>
    </alternativeName>
    <domain>
        <recommendedName>
            <fullName evidence="19">ADP-dependent (S)-NAD(P)H-hydrate dehydratase</fullName>
            <ecNumber evidence="19">4.2.1.136</ecNumber>
        </recommendedName>
        <alternativeName>
            <fullName evidence="19">ADP-dependent NAD(P)HX dehydratase</fullName>
        </alternativeName>
    </domain>
    <domain>
        <recommendedName>
            <fullName evidence="19">NAD(P)H-hydrate epimerase</fullName>
            <ecNumber evidence="19">5.1.99.6</ecNumber>
        </recommendedName>
    </domain>
</protein>
<comment type="similarity">
    <text evidence="17">Belongs to the NnrD/CARKD family.</text>
</comment>
<feature type="binding site" evidence="17">
    <location>
        <position position="337"/>
    </location>
    <ligand>
        <name>(6S)-NADPHX</name>
        <dbReference type="ChEBI" id="CHEBI:64076"/>
    </ligand>
</feature>
<comment type="function">
    <text evidence="17">Catalyzes the dehydration of the S-form of NAD(P)HX at the expense of ADP, which is converted to AMP. Together with NAD(P)HX epimerase, which catalyzes the epimerization of the S- and R-forms, the enzyme allows the repair of both epimers of NAD(P)HX, a damaged form of NAD(P)H that is a result of enzymatic or heat-dependent hydration.</text>
</comment>